<accession>A0A8H4KUH6</accession>
<proteinExistence type="predicted"/>
<comment type="caution">
    <text evidence="1">The sequence shown here is derived from an EMBL/GenBank/DDBJ whole genome shotgun (WGS) entry which is preliminary data.</text>
</comment>
<reference evidence="1" key="1">
    <citation type="submission" date="2020-01" db="EMBL/GenBank/DDBJ databases">
        <title>Identification and distribution of gene clusters putatively required for synthesis of sphingolipid metabolism inhibitors in phylogenetically diverse species of the filamentous fungus Fusarium.</title>
        <authorList>
            <person name="Kim H.-S."/>
            <person name="Busman M."/>
            <person name="Brown D.W."/>
            <person name="Divon H."/>
            <person name="Uhlig S."/>
            <person name="Proctor R.H."/>
        </authorList>
    </citation>
    <scope>NUCLEOTIDE SEQUENCE</scope>
    <source>
        <strain evidence="1">NRRL 53441</strain>
    </source>
</reference>
<evidence type="ECO:0000313" key="1">
    <source>
        <dbReference type="EMBL" id="KAF4455904.1"/>
    </source>
</evidence>
<organism evidence="1 2">
    <name type="scientific">Fusarium austroafricanum</name>
    <dbReference type="NCBI Taxonomy" id="2364996"/>
    <lineage>
        <taxon>Eukaryota</taxon>
        <taxon>Fungi</taxon>
        <taxon>Dikarya</taxon>
        <taxon>Ascomycota</taxon>
        <taxon>Pezizomycotina</taxon>
        <taxon>Sordariomycetes</taxon>
        <taxon>Hypocreomycetidae</taxon>
        <taxon>Hypocreales</taxon>
        <taxon>Nectriaceae</taxon>
        <taxon>Fusarium</taxon>
        <taxon>Fusarium concolor species complex</taxon>
    </lineage>
</organism>
<evidence type="ECO:0000313" key="2">
    <source>
        <dbReference type="Proteomes" id="UP000605986"/>
    </source>
</evidence>
<sequence length="176" mass="19919">MSSNTDIDSNSDGETHPIFICLRLLESAIRALNGLQQALGLELTKIPELPRAPTIVTKEGNMNAVFDVDIYYEIGELDLAGFVSRFKYWDVESIIVIIFGQGEGEGGLLKIIGNLRMYCRKFKLLPPTLRWTAVAMYLDFFLTLYRARVVGIEELVEFRPLVLLQKALRAAMQFKT</sequence>
<dbReference type="Proteomes" id="UP000605986">
    <property type="component" value="Unassembled WGS sequence"/>
</dbReference>
<name>A0A8H4KUH6_9HYPO</name>
<dbReference type="AlphaFoldDB" id="A0A8H4KUH6"/>
<keyword evidence="2" id="KW-1185">Reference proteome</keyword>
<gene>
    <name evidence="1" type="ORF">F53441_1841</name>
</gene>
<protein>
    <submittedName>
        <fullName evidence="1">Uncharacterized protein</fullName>
    </submittedName>
</protein>
<dbReference type="EMBL" id="JAADJG010000075">
    <property type="protein sequence ID" value="KAF4455904.1"/>
    <property type="molecule type" value="Genomic_DNA"/>
</dbReference>